<proteinExistence type="predicted"/>
<sequence>MRMPSQSRLGGNSFRRTRHSVDIPRTHLGSSTEVLPHSNLRDDLFSSARYGLPMAQPAMGAKSSKSRGLWSRIKSGVTKALGGTSSRESSGSAEQEFISTTFRADHAKQPGRTRGVPDDDKALFEEFKSRATGTLGDGTIRNAIADLRHFSARLSENGQASIADRIGNPALADELDNDADTYAKDRSRRIKAALKKLRDVGAGKELSADIRRLNPYPADATLIDMWAAAEKAAQRIERESVDRQARRLYRLSDWLQAREREAMAGRLFTTGLTQDVEAYRQETKDSKINADLLRLKRYQQVLDANRALGLQPPVDAPPLFGEDAQQPGPPQEFPATPATPSSGAWAVFREAMREPTPSSSTPQPNWFLELPATPATPSAGAWDLFREAMQGPAPSSSGTRPPSDIYGGLDPLVNLDPPTPHELRDDAHWAPAPAFAGPPSFAGPSRAPQELREIGHVVGEGWEHRSQPASPVLVDILDNINLLPNQYGPSQFLINGELYSATLGAGGRRDVRLIHHPRARPTNEAGPSYQPQVDIGPLIRGGWQHRERWLPDYLIPDLEGERLMPSAGRPTSFYIRTVPYRAELQETNRGPRVRLFPQRG</sequence>
<accession>A0A0R3DE03</accession>
<name>A0A0R3DE03_9BRAD</name>
<dbReference type="Proteomes" id="UP000051936">
    <property type="component" value="Unassembled WGS sequence"/>
</dbReference>
<gene>
    <name evidence="2" type="ORF">AOQ71_26060</name>
</gene>
<dbReference type="EMBL" id="LJYG01000101">
    <property type="protein sequence ID" value="KRQ06510.1"/>
    <property type="molecule type" value="Genomic_DNA"/>
</dbReference>
<comment type="caution">
    <text evidence="2">The sequence shown here is derived from an EMBL/GenBank/DDBJ whole genome shotgun (WGS) entry which is preliminary data.</text>
</comment>
<keyword evidence="3" id="KW-1185">Reference proteome</keyword>
<feature type="region of interest" description="Disordered" evidence="1">
    <location>
        <begin position="312"/>
        <end position="341"/>
    </location>
</feature>
<evidence type="ECO:0000256" key="1">
    <source>
        <dbReference type="SAM" id="MobiDB-lite"/>
    </source>
</evidence>
<reference evidence="2 3" key="1">
    <citation type="submission" date="2015-09" db="EMBL/GenBank/DDBJ databases">
        <title>Draft Genome Sequence of Bradyrhizobium manausense Strain BR 3351T, a Novel Symbiotic Nitrogen-Fixing Alphaproteobacterium Isolated from Brazilian Amazon Rain Forest.</title>
        <authorList>
            <person name="De Araujo J.L."/>
            <person name="Zilli J.E."/>
        </authorList>
    </citation>
    <scope>NUCLEOTIDE SEQUENCE [LARGE SCALE GENOMIC DNA]</scope>
    <source>
        <strain evidence="2 3">BR3351</strain>
    </source>
</reference>
<evidence type="ECO:0000313" key="2">
    <source>
        <dbReference type="EMBL" id="KRQ06510.1"/>
    </source>
</evidence>
<dbReference type="AlphaFoldDB" id="A0A0R3DE03"/>
<organism evidence="2 3">
    <name type="scientific">Bradyrhizobium manausense</name>
    <dbReference type="NCBI Taxonomy" id="989370"/>
    <lineage>
        <taxon>Bacteria</taxon>
        <taxon>Pseudomonadati</taxon>
        <taxon>Pseudomonadota</taxon>
        <taxon>Alphaproteobacteria</taxon>
        <taxon>Hyphomicrobiales</taxon>
        <taxon>Nitrobacteraceae</taxon>
        <taxon>Bradyrhizobium</taxon>
    </lineage>
</organism>
<protein>
    <submittedName>
        <fullName evidence="2">Uncharacterized protein</fullName>
    </submittedName>
</protein>
<evidence type="ECO:0000313" key="3">
    <source>
        <dbReference type="Proteomes" id="UP000051936"/>
    </source>
</evidence>